<evidence type="ECO:0000256" key="13">
    <source>
        <dbReference type="ARBA" id="ARBA00022777"/>
    </source>
</evidence>
<evidence type="ECO:0000313" key="25">
    <source>
        <dbReference type="Proteomes" id="UP000032679"/>
    </source>
</evidence>
<dbReference type="SUPFAM" id="SSF51621">
    <property type="entry name" value="Phosphoenolpyruvate/pyruvate domain"/>
    <property type="match status" value="1"/>
</dbReference>
<evidence type="ECO:0000256" key="15">
    <source>
        <dbReference type="ARBA" id="ARBA00033235"/>
    </source>
</evidence>
<evidence type="ECO:0000256" key="11">
    <source>
        <dbReference type="ARBA" id="ARBA00022683"/>
    </source>
</evidence>
<dbReference type="PANTHER" id="PTHR46244:SF6">
    <property type="entry name" value="PHOSPHOENOLPYRUVATE-PROTEIN PHOSPHOTRANSFERASE"/>
    <property type="match status" value="1"/>
</dbReference>
<protein>
    <recommendedName>
        <fullName evidence="6 16">Phosphoenolpyruvate-protein phosphotransferase</fullName>
        <ecNumber evidence="5 16">2.7.3.9</ecNumber>
    </recommendedName>
    <alternativeName>
        <fullName evidence="15 16">Phosphotransferase system, enzyme I</fullName>
    </alternativeName>
</protein>
<dbReference type="SUPFAM" id="SSF52009">
    <property type="entry name" value="Phosphohistidine domain"/>
    <property type="match status" value="1"/>
</dbReference>
<evidence type="ECO:0000256" key="17">
    <source>
        <dbReference type="PIRSR" id="PIRSR000732-1"/>
    </source>
</evidence>
<accession>A0A0D6MLW7</accession>
<dbReference type="GO" id="GO:0046872">
    <property type="term" value="F:metal ion binding"/>
    <property type="evidence" value="ECO:0007669"/>
    <property type="project" value="UniProtKB-KW"/>
</dbReference>
<dbReference type="Pfam" id="PF05524">
    <property type="entry name" value="PEP-utilisers_N"/>
    <property type="match status" value="1"/>
</dbReference>
<dbReference type="PRINTS" id="PR01736">
    <property type="entry name" value="PHPHTRNFRASE"/>
</dbReference>
<keyword evidence="25" id="KW-1185">Reference proteome</keyword>
<dbReference type="Gene3D" id="1.10.274.10">
    <property type="entry name" value="PtsI, HPr-binding domain"/>
    <property type="match status" value="1"/>
</dbReference>
<evidence type="ECO:0000259" key="23">
    <source>
        <dbReference type="Pfam" id="PF05524"/>
    </source>
</evidence>
<feature type="binding site" evidence="18">
    <location>
        <position position="499"/>
    </location>
    <ligand>
        <name>phosphoenolpyruvate</name>
        <dbReference type="ChEBI" id="CHEBI:58702"/>
    </ligand>
</feature>
<comment type="cofactor">
    <cofactor evidence="2 16 19">
        <name>Mg(2+)</name>
        <dbReference type="ChEBI" id="CHEBI:18420"/>
    </cofactor>
</comment>
<evidence type="ECO:0000256" key="4">
    <source>
        <dbReference type="ARBA" id="ARBA00007837"/>
    </source>
</evidence>
<dbReference type="InterPro" id="IPR006318">
    <property type="entry name" value="PTS_EI-like"/>
</dbReference>
<dbReference type="InterPro" id="IPR050499">
    <property type="entry name" value="PEP-utilizing_PTS_enzyme"/>
</dbReference>
<dbReference type="InterPro" id="IPR008731">
    <property type="entry name" value="PTS_EIN"/>
</dbReference>
<feature type="binding site" evidence="19">
    <location>
        <position position="489"/>
    </location>
    <ligand>
        <name>Mg(2+)</name>
        <dbReference type="ChEBI" id="CHEBI:18420"/>
    </ligand>
</feature>
<feature type="domain" description="PEP-utilising enzyme C-terminal" evidence="22">
    <location>
        <begin position="280"/>
        <end position="574"/>
    </location>
</feature>
<evidence type="ECO:0000256" key="1">
    <source>
        <dbReference type="ARBA" id="ARBA00000683"/>
    </source>
</evidence>
<dbReference type="GO" id="GO:0009401">
    <property type="term" value="P:phosphoenolpyruvate-dependent sugar phosphotransferase system"/>
    <property type="evidence" value="ECO:0007669"/>
    <property type="project" value="UniProtKB-KW"/>
</dbReference>
<feature type="active site" description="Tele-phosphohistidine intermediate" evidence="17">
    <location>
        <position position="212"/>
    </location>
</feature>
<dbReference type="Pfam" id="PF02896">
    <property type="entry name" value="PEP-utilizers_C"/>
    <property type="match status" value="1"/>
</dbReference>
<dbReference type="PIRSF" id="PIRSF000732">
    <property type="entry name" value="PTS_enzyme_I"/>
    <property type="match status" value="1"/>
</dbReference>
<dbReference type="NCBIfam" id="TIGR01417">
    <property type="entry name" value="PTS_I_fam"/>
    <property type="match status" value="1"/>
</dbReference>
<dbReference type="GO" id="GO:0016301">
    <property type="term" value="F:kinase activity"/>
    <property type="evidence" value="ECO:0007669"/>
    <property type="project" value="UniProtKB-KW"/>
</dbReference>
<evidence type="ECO:0000256" key="2">
    <source>
        <dbReference type="ARBA" id="ARBA00001946"/>
    </source>
</evidence>
<feature type="active site" description="Proton donor" evidence="17">
    <location>
        <position position="536"/>
    </location>
</feature>
<dbReference type="EC" id="2.7.3.9" evidence="5 16"/>
<proteinExistence type="inferred from homology"/>
<evidence type="ECO:0000256" key="9">
    <source>
        <dbReference type="ARBA" id="ARBA00022597"/>
    </source>
</evidence>
<feature type="domain" description="PEP-utilising enzyme mobile" evidence="21">
    <location>
        <begin position="175"/>
        <end position="246"/>
    </location>
</feature>
<keyword evidence="24" id="KW-0670">Pyruvate</keyword>
<dbReference type="AlphaFoldDB" id="A0A0D6MLW7"/>
<keyword evidence="11 16" id="KW-0598">Phosphotransferase system</keyword>
<reference evidence="24 25" key="1">
    <citation type="submission" date="2012-10" db="EMBL/GenBank/DDBJ databases">
        <title>Genome sequencing of Tanticharoenia sakaeratensis NBRC 103193.</title>
        <authorList>
            <person name="Azuma Y."/>
            <person name="Hadano H."/>
            <person name="Hirakawa H."/>
            <person name="Matsushita K."/>
        </authorList>
    </citation>
    <scope>NUCLEOTIDE SEQUENCE [LARGE SCALE GENOMIC DNA]</scope>
    <source>
        <strain evidence="24 25">NBRC 103193</strain>
    </source>
</reference>
<comment type="catalytic activity">
    <reaction evidence="1 16">
        <text>L-histidyl-[protein] + phosphoenolpyruvate = N(pros)-phospho-L-histidyl-[protein] + pyruvate</text>
        <dbReference type="Rhea" id="RHEA:23880"/>
        <dbReference type="Rhea" id="RHEA-COMP:9745"/>
        <dbReference type="Rhea" id="RHEA-COMP:9746"/>
        <dbReference type="ChEBI" id="CHEBI:15361"/>
        <dbReference type="ChEBI" id="CHEBI:29979"/>
        <dbReference type="ChEBI" id="CHEBI:58702"/>
        <dbReference type="ChEBI" id="CHEBI:64837"/>
        <dbReference type="EC" id="2.7.3.9"/>
    </reaction>
</comment>
<evidence type="ECO:0000256" key="6">
    <source>
        <dbReference type="ARBA" id="ARBA00016544"/>
    </source>
</evidence>
<evidence type="ECO:0000256" key="7">
    <source>
        <dbReference type="ARBA" id="ARBA00022448"/>
    </source>
</evidence>
<dbReference type="PANTHER" id="PTHR46244">
    <property type="entry name" value="PHOSPHOENOLPYRUVATE-PROTEIN PHOSPHOTRANSFERASE"/>
    <property type="match status" value="1"/>
</dbReference>
<dbReference type="InterPro" id="IPR000121">
    <property type="entry name" value="PEP_util_C"/>
</dbReference>
<dbReference type="InterPro" id="IPR008279">
    <property type="entry name" value="PEP-util_enz_mobile_dom"/>
</dbReference>
<feature type="binding site" evidence="18">
    <location>
        <position position="322"/>
    </location>
    <ligand>
        <name>phosphoenolpyruvate</name>
        <dbReference type="ChEBI" id="CHEBI:58702"/>
    </ligand>
</feature>
<keyword evidence="7 16" id="KW-0813">Transport</keyword>
<evidence type="ECO:0000256" key="16">
    <source>
        <dbReference type="PIRNR" id="PIRNR000732"/>
    </source>
</evidence>
<dbReference type="EMBL" id="BALE01000028">
    <property type="protein sequence ID" value="GAN54677.1"/>
    <property type="molecule type" value="Genomic_DNA"/>
</dbReference>
<evidence type="ECO:0000256" key="18">
    <source>
        <dbReference type="PIRSR" id="PIRSR000732-2"/>
    </source>
</evidence>
<dbReference type="Proteomes" id="UP000032679">
    <property type="component" value="Unassembled WGS sequence"/>
</dbReference>
<evidence type="ECO:0000313" key="24">
    <source>
        <dbReference type="EMBL" id="GAN54677.1"/>
    </source>
</evidence>
<keyword evidence="10 16" id="KW-0808">Transferase</keyword>
<name>A0A0D6MLW7_9PROT</name>
<dbReference type="GO" id="GO:0005737">
    <property type="term" value="C:cytoplasm"/>
    <property type="evidence" value="ECO:0007669"/>
    <property type="project" value="UniProtKB-SubCell"/>
</dbReference>
<dbReference type="OrthoDB" id="9765468at2"/>
<dbReference type="InterPro" id="IPR040442">
    <property type="entry name" value="Pyrv_kinase-like_dom_sf"/>
</dbReference>
<dbReference type="InterPro" id="IPR036637">
    <property type="entry name" value="Phosphohistidine_dom_sf"/>
</dbReference>
<evidence type="ECO:0000256" key="12">
    <source>
        <dbReference type="ARBA" id="ARBA00022723"/>
    </source>
</evidence>
<feature type="binding site" evidence="19">
    <location>
        <position position="465"/>
    </location>
    <ligand>
        <name>Mg(2+)</name>
        <dbReference type="ChEBI" id="CHEBI:18420"/>
    </ligand>
</feature>
<comment type="function">
    <text evidence="16">General (non sugar-specific) component of the phosphoenolpyruvate-dependent sugar phosphotransferase system (sugar PTS). This major carbohydrate active-transport system catalyzes the phosphorylation of incoming sugar substrates concomitantly with their translocation across the cell membrane. Enzyme I transfers the phosphoryl group from phosphoenolpyruvate (PEP) to the phosphoryl carrier protein (HPr).</text>
</comment>
<dbReference type="SUPFAM" id="SSF47831">
    <property type="entry name" value="Enzyme I of the PEP:sugar phosphotransferase system HPr-binding (sub)domain"/>
    <property type="match status" value="1"/>
</dbReference>
<evidence type="ECO:0000259" key="22">
    <source>
        <dbReference type="Pfam" id="PF02896"/>
    </source>
</evidence>
<dbReference type="RefSeq" id="WP_048849217.1">
    <property type="nucleotide sequence ID" value="NZ_BALE01000028.1"/>
</dbReference>
<dbReference type="InterPro" id="IPR036618">
    <property type="entry name" value="PtsI_HPr-bd_sf"/>
</dbReference>
<feature type="binding site" evidence="18">
    <location>
        <position position="359"/>
    </location>
    <ligand>
        <name>phosphoenolpyruvate</name>
        <dbReference type="ChEBI" id="CHEBI:58702"/>
    </ligand>
</feature>
<evidence type="ECO:0000256" key="5">
    <source>
        <dbReference type="ARBA" id="ARBA00012232"/>
    </source>
</evidence>
<evidence type="ECO:0000256" key="19">
    <source>
        <dbReference type="PIRSR" id="PIRSR000732-3"/>
    </source>
</evidence>
<dbReference type="GO" id="GO:0008965">
    <property type="term" value="F:phosphoenolpyruvate-protein phosphotransferase activity"/>
    <property type="evidence" value="ECO:0007669"/>
    <property type="project" value="UniProtKB-EC"/>
</dbReference>
<keyword evidence="14 16" id="KW-0460">Magnesium</keyword>
<dbReference type="Pfam" id="PF00391">
    <property type="entry name" value="PEP-utilizers"/>
    <property type="match status" value="1"/>
</dbReference>
<keyword evidence="8 16" id="KW-0963">Cytoplasm</keyword>
<evidence type="ECO:0000256" key="8">
    <source>
        <dbReference type="ARBA" id="ARBA00022490"/>
    </source>
</evidence>
<keyword evidence="20" id="KW-0175">Coiled coil</keyword>
<evidence type="ECO:0000259" key="21">
    <source>
        <dbReference type="Pfam" id="PF00391"/>
    </source>
</evidence>
<gene>
    <name evidence="24" type="ORF">Tasa_028_044</name>
</gene>
<feature type="coiled-coil region" evidence="20">
    <location>
        <begin position="49"/>
        <end position="76"/>
    </location>
</feature>
<evidence type="ECO:0000256" key="14">
    <source>
        <dbReference type="ARBA" id="ARBA00022842"/>
    </source>
</evidence>
<evidence type="ECO:0000256" key="20">
    <source>
        <dbReference type="SAM" id="Coils"/>
    </source>
</evidence>
<keyword evidence="13 16" id="KW-0418">Kinase</keyword>
<comment type="caution">
    <text evidence="24">The sequence shown here is derived from an EMBL/GenBank/DDBJ whole genome shotgun (WGS) entry which is preliminary data.</text>
</comment>
<evidence type="ECO:0000256" key="10">
    <source>
        <dbReference type="ARBA" id="ARBA00022679"/>
    </source>
</evidence>
<feature type="binding site" evidence="18">
    <location>
        <begin position="488"/>
        <end position="489"/>
    </location>
    <ligand>
        <name>phosphoenolpyruvate</name>
        <dbReference type="ChEBI" id="CHEBI:58702"/>
    </ligand>
</feature>
<keyword evidence="9 16" id="KW-0762">Sugar transport</keyword>
<dbReference type="Gene3D" id="3.50.30.10">
    <property type="entry name" value="Phosphohistidine domain"/>
    <property type="match status" value="1"/>
</dbReference>
<organism evidence="24 25">
    <name type="scientific">Tanticharoenia sakaeratensis NBRC 103193</name>
    <dbReference type="NCBI Taxonomy" id="1231623"/>
    <lineage>
        <taxon>Bacteria</taxon>
        <taxon>Pseudomonadati</taxon>
        <taxon>Pseudomonadota</taxon>
        <taxon>Alphaproteobacteria</taxon>
        <taxon>Acetobacterales</taxon>
        <taxon>Acetobacteraceae</taxon>
        <taxon>Tanticharoenia</taxon>
    </lineage>
</organism>
<dbReference type="InterPro" id="IPR015813">
    <property type="entry name" value="Pyrv/PenolPyrv_kinase-like_dom"/>
</dbReference>
<keyword evidence="12 16" id="KW-0479">Metal-binding</keyword>
<dbReference type="InterPro" id="IPR024692">
    <property type="entry name" value="PTS_EI"/>
</dbReference>
<sequence>MTDTLARERTLTGEAVVPGIATGPAAVVRESPVPAIDRTATPADPATELARLDAAIARALHQIEKLQRKLATLPEEGQVEIGSLLAVYQRMLGPSRLTRAIRARIETACITADAAVHDETEALATLAHAARGPTPDAPSPEDEEAARRRAGEIREIGRRLLRNLAGVAFRAFSTLPEGCILVAEQLRPADVALIDPTRIRAVVARNGGGADHTAIMLRALDIPAVLGVPHLLDAVRDGDALVLDAGEDGIGRITTAPAPTTLTRAHDQATAFAHARRSDTKLRRLPARLVSGEDIELLANVELPTELPQLKRAGAAGIGLLRTEFLFAETEGDFPDELAQAALYKRFIKAMGGASTTIRVLDWGGEKGHDQMARLGLGQASHSDNPALGLRGLRLLLRHPHLLETQLAAILRAGATGPVRVLLPMVTSSDEIMRGRDIYERTARKLRRRGVTIADPLPPLGVMIETPAAALTADIMARRADFLALGTNDLTMYTLAVDRALADVASLYAPLHPAVLRLIASAASAALQIHRPVSVCGEIAADPRAVALLIGLGLRSFSMSASALPRVKRMVRSLTLDACDRLARQALAETDPARVRALVRDFKPTAA</sequence>
<feature type="domain" description="Phosphotransferase system enzyme I N-terminal" evidence="23">
    <location>
        <begin position="12"/>
        <end position="126"/>
    </location>
</feature>
<comment type="similarity">
    <text evidence="4 16">Belongs to the PEP-utilizing enzyme family.</text>
</comment>
<comment type="subcellular location">
    <subcellularLocation>
        <location evidence="3 16">Cytoplasm</location>
    </subcellularLocation>
</comment>
<evidence type="ECO:0000256" key="3">
    <source>
        <dbReference type="ARBA" id="ARBA00004496"/>
    </source>
</evidence>
<dbReference type="STRING" id="1231623.Tasa_028_044"/>
<dbReference type="Gene3D" id="3.20.20.60">
    <property type="entry name" value="Phosphoenolpyruvate-binding domains"/>
    <property type="match status" value="1"/>
</dbReference>